<dbReference type="EMBL" id="CP097219">
    <property type="protein sequence ID" value="UQN31799.1"/>
    <property type="molecule type" value="Genomic_DNA"/>
</dbReference>
<sequence>MMTRFYALTSSEVPGGRATIGAELGGRVYFYLANTKLWHQSDGLELHLVDGGVPEIPALEVPGRLAEVGKVDGRGLSGRCLRALKAQPPGEKRTGAELGLRTQPGDRPVAGGGLRALLEDLPIGERRMIARYDADRKAVAQNLAYEINSRLKKSLAGLEVSAGASVEEVDVVVTIQREAPPAQPARGRAGQMLPA</sequence>
<protein>
    <submittedName>
        <fullName evidence="1">Uncharacterized protein</fullName>
    </submittedName>
</protein>
<dbReference type="Proteomes" id="UP001055868">
    <property type="component" value="Plasmid pCBA3104-01"/>
</dbReference>
<gene>
    <name evidence="1" type="ORF">M4486_19610</name>
</gene>
<evidence type="ECO:0000313" key="1">
    <source>
        <dbReference type="EMBL" id="UQN31799.1"/>
    </source>
</evidence>
<dbReference type="RefSeq" id="WP_249481223.1">
    <property type="nucleotide sequence ID" value="NZ_CP097219.1"/>
</dbReference>
<keyword evidence="2" id="KW-1185">Reference proteome</keyword>
<reference evidence="1" key="1">
    <citation type="submission" date="2022-05" db="EMBL/GenBank/DDBJ databases">
        <title>Genomic analysis of Brachybacterium sp. CBA3104.</title>
        <authorList>
            <person name="Roh S.W."/>
            <person name="Kim Y.B."/>
            <person name="Kim Y."/>
        </authorList>
    </citation>
    <scope>NUCLEOTIDE SEQUENCE</scope>
    <source>
        <strain evidence="1">CBA3104</strain>
        <plasmid evidence="1">pCBA3104-01</plasmid>
    </source>
</reference>
<proteinExistence type="predicted"/>
<evidence type="ECO:0000313" key="2">
    <source>
        <dbReference type="Proteomes" id="UP001055868"/>
    </source>
</evidence>
<organism evidence="1 2">
    <name type="scientific">Brachybacterium kimchii</name>
    <dbReference type="NCBI Taxonomy" id="2942909"/>
    <lineage>
        <taxon>Bacteria</taxon>
        <taxon>Bacillati</taxon>
        <taxon>Actinomycetota</taxon>
        <taxon>Actinomycetes</taxon>
        <taxon>Micrococcales</taxon>
        <taxon>Dermabacteraceae</taxon>
        <taxon>Brachybacterium</taxon>
    </lineage>
</organism>
<geneLocation type="plasmid" evidence="1 2">
    <name>pCBA3104-01</name>
</geneLocation>
<keyword evidence="1" id="KW-0614">Plasmid</keyword>
<name>A0ABY4NB69_9MICO</name>
<accession>A0ABY4NB69</accession>